<comment type="similarity">
    <text evidence="9">Belongs to the TrpF family.</text>
</comment>
<dbReference type="GO" id="GO:0000162">
    <property type="term" value="P:L-tryptophan biosynthetic process"/>
    <property type="evidence" value="ECO:0007669"/>
    <property type="project" value="UniProtKB-UniRule"/>
</dbReference>
<protein>
    <recommendedName>
        <fullName evidence="4 9">N-(5'-phosphoribosyl)anthranilate isomerase</fullName>
        <shortName evidence="9">PRAI</shortName>
        <ecNumber evidence="3 9">5.3.1.24</ecNumber>
    </recommendedName>
</protein>
<name>A0A538T2T3_UNCEI</name>
<dbReference type="GO" id="GO:0004640">
    <property type="term" value="F:phosphoribosylanthranilate isomerase activity"/>
    <property type="evidence" value="ECO:0007669"/>
    <property type="project" value="UniProtKB-UniRule"/>
</dbReference>
<evidence type="ECO:0000256" key="8">
    <source>
        <dbReference type="ARBA" id="ARBA00023235"/>
    </source>
</evidence>
<organism evidence="11 12">
    <name type="scientific">Eiseniibacteriota bacterium</name>
    <dbReference type="NCBI Taxonomy" id="2212470"/>
    <lineage>
        <taxon>Bacteria</taxon>
        <taxon>Candidatus Eiseniibacteriota</taxon>
    </lineage>
</organism>
<dbReference type="EC" id="5.3.1.24" evidence="3 9"/>
<dbReference type="InterPro" id="IPR001240">
    <property type="entry name" value="PRAI_dom"/>
</dbReference>
<evidence type="ECO:0000256" key="9">
    <source>
        <dbReference type="HAMAP-Rule" id="MF_00135"/>
    </source>
</evidence>
<dbReference type="PANTHER" id="PTHR42894:SF1">
    <property type="entry name" value="N-(5'-PHOSPHORIBOSYL)ANTHRANILATE ISOMERASE"/>
    <property type="match status" value="1"/>
</dbReference>
<proteinExistence type="inferred from homology"/>
<comment type="pathway">
    <text evidence="2 9">Amino-acid biosynthesis; L-tryptophan biosynthesis; L-tryptophan from chorismate: step 3/5.</text>
</comment>
<accession>A0A538T2T3</accession>
<gene>
    <name evidence="9" type="primary">trpF</name>
    <name evidence="11" type="ORF">E6K76_09225</name>
</gene>
<dbReference type="Proteomes" id="UP000316852">
    <property type="component" value="Unassembled WGS sequence"/>
</dbReference>
<dbReference type="UniPathway" id="UPA00035">
    <property type="reaction ID" value="UER00042"/>
</dbReference>
<dbReference type="Gene3D" id="3.20.20.70">
    <property type="entry name" value="Aldolase class I"/>
    <property type="match status" value="1"/>
</dbReference>
<keyword evidence="8 9" id="KW-0413">Isomerase</keyword>
<dbReference type="AlphaFoldDB" id="A0A538T2T3"/>
<dbReference type="Pfam" id="PF00697">
    <property type="entry name" value="PRAI"/>
    <property type="match status" value="1"/>
</dbReference>
<evidence type="ECO:0000256" key="5">
    <source>
        <dbReference type="ARBA" id="ARBA00022605"/>
    </source>
</evidence>
<evidence type="ECO:0000259" key="10">
    <source>
        <dbReference type="Pfam" id="PF00697"/>
    </source>
</evidence>
<evidence type="ECO:0000256" key="4">
    <source>
        <dbReference type="ARBA" id="ARBA00022272"/>
    </source>
</evidence>
<sequence length="210" mass="22477">MRTRIKVCGVTTPQDAAMAARAGADYIGVVLTESARRVTAARAREIAFALPAATLLVAVFADEGPKEVARAIEGLPVHAVQVRGWDDAAPAGAYEIWHVLRGASLPEPAALPMVPLRTYLLDAQDPVLPGGTGKRADWDWARRGVNSGLRLIVAGGLRSESVSELVLEVRPFGVDASSGLESEPGRKDPAKVQAFVERVRQADRIRPKRS</sequence>
<evidence type="ECO:0000256" key="2">
    <source>
        <dbReference type="ARBA" id="ARBA00004664"/>
    </source>
</evidence>
<evidence type="ECO:0000256" key="1">
    <source>
        <dbReference type="ARBA" id="ARBA00001164"/>
    </source>
</evidence>
<dbReference type="InterPro" id="IPR011060">
    <property type="entry name" value="RibuloseP-bd_barrel"/>
</dbReference>
<keyword evidence="6 9" id="KW-0822">Tryptophan biosynthesis</keyword>
<evidence type="ECO:0000313" key="12">
    <source>
        <dbReference type="Proteomes" id="UP000316852"/>
    </source>
</evidence>
<keyword evidence="5 9" id="KW-0028">Amino-acid biosynthesis</keyword>
<feature type="domain" description="N-(5'phosphoribosyl) anthranilate isomerase (PRAI)" evidence="10">
    <location>
        <begin position="6"/>
        <end position="197"/>
    </location>
</feature>
<dbReference type="InterPro" id="IPR013785">
    <property type="entry name" value="Aldolase_TIM"/>
</dbReference>
<evidence type="ECO:0000313" key="11">
    <source>
        <dbReference type="EMBL" id="TMQ57923.1"/>
    </source>
</evidence>
<evidence type="ECO:0000256" key="7">
    <source>
        <dbReference type="ARBA" id="ARBA00023141"/>
    </source>
</evidence>
<comment type="catalytic activity">
    <reaction evidence="1 9">
        <text>N-(5-phospho-beta-D-ribosyl)anthranilate = 1-(2-carboxyphenylamino)-1-deoxy-D-ribulose 5-phosphate</text>
        <dbReference type="Rhea" id="RHEA:21540"/>
        <dbReference type="ChEBI" id="CHEBI:18277"/>
        <dbReference type="ChEBI" id="CHEBI:58613"/>
        <dbReference type="EC" id="5.3.1.24"/>
    </reaction>
</comment>
<dbReference type="CDD" id="cd00405">
    <property type="entry name" value="PRAI"/>
    <property type="match status" value="1"/>
</dbReference>
<reference evidence="11 12" key="1">
    <citation type="journal article" date="2019" name="Nat. Microbiol.">
        <title>Mediterranean grassland soil C-N compound turnover is dependent on rainfall and depth, and is mediated by genomically divergent microorganisms.</title>
        <authorList>
            <person name="Diamond S."/>
            <person name="Andeer P.F."/>
            <person name="Li Z."/>
            <person name="Crits-Christoph A."/>
            <person name="Burstein D."/>
            <person name="Anantharaman K."/>
            <person name="Lane K.R."/>
            <person name="Thomas B.C."/>
            <person name="Pan C."/>
            <person name="Northen T.R."/>
            <person name="Banfield J.F."/>
        </authorList>
    </citation>
    <scope>NUCLEOTIDE SEQUENCE [LARGE SCALE GENOMIC DNA]</scope>
    <source>
        <strain evidence="11">WS_6</strain>
    </source>
</reference>
<dbReference type="EMBL" id="VBOW01000045">
    <property type="protein sequence ID" value="TMQ57923.1"/>
    <property type="molecule type" value="Genomic_DNA"/>
</dbReference>
<dbReference type="SUPFAM" id="SSF51366">
    <property type="entry name" value="Ribulose-phoshate binding barrel"/>
    <property type="match status" value="1"/>
</dbReference>
<evidence type="ECO:0000256" key="3">
    <source>
        <dbReference type="ARBA" id="ARBA00012572"/>
    </source>
</evidence>
<dbReference type="PANTHER" id="PTHR42894">
    <property type="entry name" value="N-(5'-PHOSPHORIBOSYL)ANTHRANILATE ISOMERASE"/>
    <property type="match status" value="1"/>
</dbReference>
<keyword evidence="7 9" id="KW-0057">Aromatic amino acid biosynthesis</keyword>
<dbReference type="HAMAP" id="MF_00135">
    <property type="entry name" value="PRAI"/>
    <property type="match status" value="1"/>
</dbReference>
<dbReference type="InterPro" id="IPR044643">
    <property type="entry name" value="TrpF_fam"/>
</dbReference>
<evidence type="ECO:0000256" key="6">
    <source>
        <dbReference type="ARBA" id="ARBA00022822"/>
    </source>
</evidence>
<comment type="caution">
    <text evidence="11">The sequence shown here is derived from an EMBL/GenBank/DDBJ whole genome shotgun (WGS) entry which is preliminary data.</text>
</comment>